<dbReference type="PANTHER" id="PTHR33307:SF6">
    <property type="entry name" value="ALPHA-RHAMNOSIDASE (EUROFUNG)-RELATED"/>
    <property type="match status" value="1"/>
</dbReference>
<evidence type="ECO:0000256" key="3">
    <source>
        <dbReference type="ARBA" id="ARBA00022801"/>
    </source>
</evidence>
<feature type="domain" description="Bacterial alpha-L-rhamnosidase N-terminal" evidence="6">
    <location>
        <begin position="373"/>
        <end position="536"/>
    </location>
</feature>
<dbReference type="EMBL" id="JAWSTH010000155">
    <property type="protein sequence ID" value="MDW5598591.1"/>
    <property type="molecule type" value="Genomic_DNA"/>
</dbReference>
<keyword evidence="10" id="KW-1185">Reference proteome</keyword>
<evidence type="ECO:0000313" key="9">
    <source>
        <dbReference type="EMBL" id="MDW5598591.1"/>
    </source>
</evidence>
<sequence>MHAPVRRPLGRRRTSLGARAGGSAGRAGGLAATAALAFAVSALAAPAAQARQLSVDHLTVDRMQAPLGLGTTDPNLGWRLDGDGRGRAQSAYRVLLAGSASALANGSGDVWDSGRVQSGASANVDYRGPALRTATRYHWKVQVWDERGRASDWSAPATFQTGLLNAADWDASWIAAPADTLDFRGASWIWFDENDPVGGVPAVTRWLRGTVTLDSAPIASGRLIFTADDEAAVYVNGTLVADTHELREGDRDAWQKAQSIDVARHLRAGANTIAVQARNRLTQENGTPSPTGFLGRLRVTYDGGAPATTLSTGAGWKAHDSEVAGWQTQAFDDSGWRAARVAAPYGQGPWASNVVLPGGTSPYLRREFSATRAIASARLDVSALGIYELRINGRRVGDELLAPGWTEYDAHVPAQTYDVTGLVRPGANALGALLGEGWYAGRLQGGRRWGTTPALLAQLEITYVDGTRERIVTDDSWRAGSGGVQASGIYDGESFDARAEQPGWDRPSFSGGWPNAVRRSERTTVFPAQAPPIRVTKTLRPVAVTQPAPGTYIFDMGQNFAGWARLHVTGEAGRRVRLRFGEVLEDDGTLYRAHLRGAQQTDTYTLSGDPAGETWEPRFTYHGFRYVEVTGYPGVPSLDAIDGRVVTTDAPRYGSFGTSDALVDRIQQNILWGQWSNFMTVPTDASQRDERLGWTGDIQAFASTAAFNGDYANYLDQWLLTLRDSQGANGAYPDVAPRTCCGEGTAGWGDAGTVVPWELYEHYGDARVLADSYDSMVRWIDYLRANSNGLIRPDAGYGDWLANADTPKDLIGTAFFGYSTELVRRAALVLGKEDDAAQLRALHDQIADAFARRWVRADGRVGSGSQTSYALALHFGLVPEATRAAAAARLAANVEARDGHLSTGFLGTPFLLSVLADSGRGDLAYRILEQRTWPSWGYMIGNGATTIWERWDGIRVDGGFQDPGMNSFNHYGLGSIGDWLYGAVGGIAPDPDAPGYRRIVVRPTPGGTLTDANASVESDYGQARSAWSRDGRRMRLDVEVPVNAVAEVHVPRAVGQEVREAGEVPSQREGVRFLRSEPDALVYEVGSGSYRFIAADPGPGGREPGEPREPPRRGGRDRTAPRIDGAKVSPTRVVAGRRATLRYTVSEPARVRIALQQRRERGRGWRELRTSTVTARSGRNSWTVPTRRLQRGAHWLVLVATDSAGNRSRERAAGFTVTLKKKR</sequence>
<evidence type="ECO:0000259" key="6">
    <source>
        <dbReference type="Pfam" id="PF08531"/>
    </source>
</evidence>
<dbReference type="SUPFAM" id="SSF49785">
    <property type="entry name" value="Galactose-binding domain-like"/>
    <property type="match status" value="1"/>
</dbReference>
<feature type="compositionally biased region" description="Basic residues" evidence="4">
    <location>
        <begin position="1"/>
        <end position="14"/>
    </location>
</feature>
<dbReference type="InterPro" id="IPR008928">
    <property type="entry name" value="6-hairpin_glycosidase_sf"/>
</dbReference>
<dbReference type="InterPro" id="IPR016007">
    <property type="entry name" value="Alpha_rhamnosid"/>
</dbReference>
<dbReference type="Gene3D" id="2.60.40.10">
    <property type="entry name" value="Immunoglobulins"/>
    <property type="match status" value="1"/>
</dbReference>
<feature type="region of interest" description="Disordered" evidence="4">
    <location>
        <begin position="1093"/>
        <end position="1123"/>
    </location>
</feature>
<dbReference type="InterPro" id="IPR035396">
    <property type="entry name" value="Bac_rhamnosid6H"/>
</dbReference>
<proteinExistence type="predicted"/>
<dbReference type="Pfam" id="PF17389">
    <property type="entry name" value="Bac_rhamnosid6H"/>
    <property type="match status" value="1"/>
</dbReference>
<organism evidence="9 10">
    <name type="scientific">Conexibacter stalactiti</name>
    <dbReference type="NCBI Taxonomy" id="1940611"/>
    <lineage>
        <taxon>Bacteria</taxon>
        <taxon>Bacillati</taxon>
        <taxon>Actinomycetota</taxon>
        <taxon>Thermoleophilia</taxon>
        <taxon>Solirubrobacterales</taxon>
        <taxon>Conexibacteraceae</taxon>
        <taxon>Conexibacter</taxon>
    </lineage>
</organism>
<dbReference type="RefSeq" id="WP_318601120.1">
    <property type="nucleotide sequence ID" value="NZ_JAWSTH010000155.1"/>
</dbReference>
<dbReference type="InterPro" id="IPR008979">
    <property type="entry name" value="Galactose-bd-like_sf"/>
</dbReference>
<dbReference type="InterPro" id="IPR012341">
    <property type="entry name" value="6hp_glycosidase-like_sf"/>
</dbReference>
<evidence type="ECO:0000259" key="7">
    <source>
        <dbReference type="Pfam" id="PF17389"/>
    </source>
</evidence>
<gene>
    <name evidence="9" type="ORF">R7226_29795</name>
</gene>
<dbReference type="Gene3D" id="1.50.10.10">
    <property type="match status" value="1"/>
</dbReference>
<dbReference type="Pfam" id="PF08531">
    <property type="entry name" value="Bac_rhamnosid_N"/>
    <property type="match status" value="1"/>
</dbReference>
<dbReference type="Pfam" id="PF05592">
    <property type="entry name" value="Bac_rhamnosid"/>
    <property type="match status" value="1"/>
</dbReference>
<evidence type="ECO:0000256" key="2">
    <source>
        <dbReference type="ARBA" id="ARBA00012652"/>
    </source>
</evidence>
<evidence type="ECO:0000256" key="4">
    <source>
        <dbReference type="SAM" id="MobiDB-lite"/>
    </source>
</evidence>
<feature type="domain" description="Alpha-L-rhamnosidase concanavalin-like" evidence="5">
    <location>
        <begin position="548"/>
        <end position="646"/>
    </location>
</feature>
<comment type="caution">
    <text evidence="9">The sequence shown here is derived from an EMBL/GenBank/DDBJ whole genome shotgun (WGS) entry which is preliminary data.</text>
</comment>
<evidence type="ECO:0000313" key="10">
    <source>
        <dbReference type="Proteomes" id="UP001284601"/>
    </source>
</evidence>
<evidence type="ECO:0000256" key="1">
    <source>
        <dbReference type="ARBA" id="ARBA00001445"/>
    </source>
</evidence>
<keyword evidence="3 9" id="KW-0378">Hydrolase</keyword>
<evidence type="ECO:0000259" key="5">
    <source>
        <dbReference type="Pfam" id="PF05592"/>
    </source>
</evidence>
<dbReference type="SUPFAM" id="SSF48208">
    <property type="entry name" value="Six-hairpin glycosidases"/>
    <property type="match status" value="1"/>
</dbReference>
<dbReference type="GO" id="GO:0016787">
    <property type="term" value="F:hydrolase activity"/>
    <property type="evidence" value="ECO:0007669"/>
    <property type="project" value="UniProtKB-KW"/>
</dbReference>
<name>A0ABU4HZ41_9ACTN</name>
<evidence type="ECO:0000259" key="8">
    <source>
        <dbReference type="Pfam" id="PF17390"/>
    </source>
</evidence>
<feature type="compositionally biased region" description="Basic and acidic residues" evidence="4">
    <location>
        <begin position="1103"/>
        <end position="1123"/>
    </location>
</feature>
<dbReference type="InterPro" id="IPR008902">
    <property type="entry name" value="Rhamnosid_concanavalin"/>
</dbReference>
<dbReference type="Pfam" id="PF25788">
    <property type="entry name" value="Ig_Rha78A_N"/>
    <property type="match status" value="1"/>
</dbReference>
<dbReference type="Proteomes" id="UP001284601">
    <property type="component" value="Unassembled WGS sequence"/>
</dbReference>
<protein>
    <recommendedName>
        <fullName evidence="2">alpha-L-rhamnosidase</fullName>
        <ecNumber evidence="2">3.2.1.40</ecNumber>
    </recommendedName>
</protein>
<dbReference type="Pfam" id="PF17390">
    <property type="entry name" value="Bac_rhamnosid_C"/>
    <property type="match status" value="1"/>
</dbReference>
<accession>A0ABU4HZ41</accession>
<dbReference type="PANTHER" id="PTHR33307">
    <property type="entry name" value="ALPHA-RHAMNOSIDASE (EUROFUNG)"/>
    <property type="match status" value="1"/>
</dbReference>
<dbReference type="EC" id="3.2.1.40" evidence="2"/>
<dbReference type="InterPro" id="IPR013737">
    <property type="entry name" value="Bac_rhamnosid_N"/>
</dbReference>
<feature type="region of interest" description="Disordered" evidence="4">
    <location>
        <begin position="1"/>
        <end position="22"/>
    </location>
</feature>
<dbReference type="InterPro" id="IPR013783">
    <property type="entry name" value="Ig-like_fold"/>
</dbReference>
<dbReference type="Gene3D" id="2.60.120.260">
    <property type="entry name" value="Galactose-binding domain-like"/>
    <property type="match status" value="3"/>
</dbReference>
<dbReference type="InterPro" id="IPR035398">
    <property type="entry name" value="Bac_rhamnosid_C"/>
</dbReference>
<reference evidence="10" key="1">
    <citation type="submission" date="2023-07" db="EMBL/GenBank/DDBJ databases">
        <title>Conexibacter stalactiti sp. nov., isolated from stalactites in a lava cave and emended description of the genus Conexibacter.</title>
        <authorList>
            <person name="Lee S.D."/>
        </authorList>
    </citation>
    <scope>NUCLEOTIDE SEQUENCE [LARGE SCALE GENOMIC DNA]</scope>
    <source>
        <strain evidence="10">KCTC 39840</strain>
    </source>
</reference>
<dbReference type="Gene3D" id="2.60.420.10">
    <property type="entry name" value="Maltose phosphorylase, domain 3"/>
    <property type="match status" value="1"/>
</dbReference>
<feature type="domain" description="Alpha-L-rhamnosidase C-terminal" evidence="8">
    <location>
        <begin position="986"/>
        <end position="1061"/>
    </location>
</feature>
<feature type="domain" description="Alpha-L-rhamnosidase six-hairpin glycosidase" evidence="7">
    <location>
        <begin position="652"/>
        <end position="984"/>
    </location>
</feature>
<dbReference type="PIRSF" id="PIRSF010631">
    <property type="entry name" value="A-rhamnsds"/>
    <property type="match status" value="1"/>
</dbReference>
<comment type="catalytic activity">
    <reaction evidence="1">
        <text>Hydrolysis of terminal non-reducing alpha-L-rhamnose residues in alpha-L-rhamnosides.</text>
        <dbReference type="EC" id="3.2.1.40"/>
    </reaction>
</comment>